<organism evidence="2 3">
    <name type="scientific">Exophiala aquamarina CBS 119918</name>
    <dbReference type="NCBI Taxonomy" id="1182545"/>
    <lineage>
        <taxon>Eukaryota</taxon>
        <taxon>Fungi</taxon>
        <taxon>Dikarya</taxon>
        <taxon>Ascomycota</taxon>
        <taxon>Pezizomycotina</taxon>
        <taxon>Eurotiomycetes</taxon>
        <taxon>Chaetothyriomycetidae</taxon>
        <taxon>Chaetothyriales</taxon>
        <taxon>Herpotrichiellaceae</taxon>
        <taxon>Exophiala</taxon>
    </lineage>
</organism>
<dbReference type="Gene3D" id="3.10.310.10">
    <property type="entry name" value="Diaminopimelate Epimerase, Chain A, domain 1"/>
    <property type="match status" value="2"/>
</dbReference>
<evidence type="ECO:0000313" key="3">
    <source>
        <dbReference type="Proteomes" id="UP000027920"/>
    </source>
</evidence>
<reference evidence="2 3" key="1">
    <citation type="submission" date="2013-03" db="EMBL/GenBank/DDBJ databases">
        <title>The Genome Sequence of Exophiala aquamarina CBS 119918.</title>
        <authorList>
            <consortium name="The Broad Institute Genomics Platform"/>
            <person name="Cuomo C."/>
            <person name="de Hoog S."/>
            <person name="Gorbushina A."/>
            <person name="Walker B."/>
            <person name="Young S.K."/>
            <person name="Zeng Q."/>
            <person name="Gargeya S."/>
            <person name="Fitzgerald M."/>
            <person name="Haas B."/>
            <person name="Abouelleil A."/>
            <person name="Allen A.W."/>
            <person name="Alvarado L."/>
            <person name="Arachchi H.M."/>
            <person name="Berlin A.M."/>
            <person name="Chapman S.B."/>
            <person name="Gainer-Dewar J."/>
            <person name="Goldberg J."/>
            <person name="Griggs A."/>
            <person name="Gujja S."/>
            <person name="Hansen M."/>
            <person name="Howarth C."/>
            <person name="Imamovic A."/>
            <person name="Ireland A."/>
            <person name="Larimer J."/>
            <person name="McCowan C."/>
            <person name="Murphy C."/>
            <person name="Pearson M."/>
            <person name="Poon T.W."/>
            <person name="Priest M."/>
            <person name="Roberts A."/>
            <person name="Saif S."/>
            <person name="Shea T."/>
            <person name="Sisk P."/>
            <person name="Sykes S."/>
            <person name="Wortman J."/>
            <person name="Nusbaum C."/>
            <person name="Birren B."/>
        </authorList>
    </citation>
    <scope>NUCLEOTIDE SEQUENCE [LARGE SCALE GENOMIC DNA]</scope>
    <source>
        <strain evidence="2 3">CBS 119918</strain>
    </source>
</reference>
<dbReference type="GO" id="GO:0016853">
    <property type="term" value="F:isomerase activity"/>
    <property type="evidence" value="ECO:0007669"/>
    <property type="project" value="TreeGrafter"/>
</dbReference>
<sequence>MSEEAKISHRQQHQRFDRDTDIEHLYQVFSPEKFQGNRLAIVSVRGNALTQQRKSLIAKEFGYSETVFLHDAPGPGRPRLCEIFTETGEEVPFAGHPVIGAAHYIFTYIDKLPYRGPQDRDTGQQTAVLQTKAGRIPIFYNIYRQVAACAVPFRFHVHTDRVTIEKVISTQPHVQIVPTIENVKEKSYPVVSILKGMTFALVDLTDAPEVLAALRPGQAPEVELDKDWSPSFVGCLYYKIVGLADQEGEPTIHNIQARMISHGIEDPGTGSACSALACYLSLTSRSSQGSNKEEASEPSANSVERVEAKTKDLKIEEKTERMVFGIQQGIEMGRACTIAVEVDVKTDAENKTSIANIILSGRGTVFSSGQLLGG</sequence>
<dbReference type="SUPFAM" id="SSF54506">
    <property type="entry name" value="Diaminopimelate epimerase-like"/>
    <property type="match status" value="1"/>
</dbReference>
<gene>
    <name evidence="2" type="ORF">A1O9_03777</name>
</gene>
<dbReference type="OrthoDB" id="75169at2759"/>
<proteinExistence type="predicted"/>
<comment type="caution">
    <text evidence="2">The sequence shown here is derived from an EMBL/GenBank/DDBJ whole genome shotgun (WGS) entry which is preliminary data.</text>
</comment>
<name>A0A072PFN8_9EURO</name>
<dbReference type="InterPro" id="IPR003719">
    <property type="entry name" value="Phenazine_PhzF-like"/>
</dbReference>
<feature type="region of interest" description="Disordered" evidence="1">
    <location>
        <begin position="287"/>
        <end position="309"/>
    </location>
</feature>
<keyword evidence="3" id="KW-1185">Reference proteome</keyword>
<dbReference type="AlphaFoldDB" id="A0A072PFN8"/>
<dbReference type="PANTHER" id="PTHR13774">
    <property type="entry name" value="PHENAZINE BIOSYNTHESIS PROTEIN"/>
    <property type="match status" value="1"/>
</dbReference>
<dbReference type="STRING" id="1182545.A0A072PFN8"/>
<dbReference type="Proteomes" id="UP000027920">
    <property type="component" value="Unassembled WGS sequence"/>
</dbReference>
<dbReference type="PANTHER" id="PTHR13774:SF32">
    <property type="entry name" value="ANTISENSE-ENHANCING SEQUENCE 1"/>
    <property type="match status" value="1"/>
</dbReference>
<evidence type="ECO:0000256" key="1">
    <source>
        <dbReference type="SAM" id="MobiDB-lite"/>
    </source>
</evidence>
<protein>
    <recommendedName>
        <fullName evidence="4">Phenazine biosynthesis protein</fullName>
    </recommendedName>
</protein>
<dbReference type="HOGENOM" id="CLU_048756_1_1_1"/>
<evidence type="ECO:0008006" key="4">
    <source>
        <dbReference type="Google" id="ProtNLM"/>
    </source>
</evidence>
<dbReference type="GeneID" id="25278711"/>
<dbReference type="RefSeq" id="XP_013261524.1">
    <property type="nucleotide sequence ID" value="XM_013406070.1"/>
</dbReference>
<dbReference type="Pfam" id="PF02567">
    <property type="entry name" value="PhzC-PhzF"/>
    <property type="match status" value="1"/>
</dbReference>
<dbReference type="GO" id="GO:0005737">
    <property type="term" value="C:cytoplasm"/>
    <property type="evidence" value="ECO:0007669"/>
    <property type="project" value="TreeGrafter"/>
</dbReference>
<dbReference type="VEuPathDB" id="FungiDB:A1O9_03777"/>
<accession>A0A072PFN8</accession>
<dbReference type="EMBL" id="AMGV01000003">
    <property type="protein sequence ID" value="KEF58934.1"/>
    <property type="molecule type" value="Genomic_DNA"/>
</dbReference>
<evidence type="ECO:0000313" key="2">
    <source>
        <dbReference type="EMBL" id="KEF58934.1"/>
    </source>
</evidence>